<dbReference type="SUPFAM" id="SSF52833">
    <property type="entry name" value="Thioredoxin-like"/>
    <property type="match status" value="1"/>
</dbReference>
<dbReference type="InterPro" id="IPR004045">
    <property type="entry name" value="Glutathione_S-Trfase_N"/>
</dbReference>
<sequence>MSTEITLFDLPSKGTPTCWSLNPWKARMVLNFKKLPYKTEWVEYPDLASTFKSFEIAPNAPPQAEYTSPVVRLPDGRYVMESRAIARELEKLKPEPSIQLDSSYVQKTFDLLGQIWPPLRSIVLPRVPVILLPPRSAEYFEQTRKEQFGKPLAEVARTDGAGEGPWQEAEKGFQGIKALLAENAGPYVLGKEVSFADFVLAGLWRMLERVDRDGDVYGRIMKDETFQKHHDACRQWQEKDD</sequence>
<dbReference type="Gene3D" id="1.20.1050.10">
    <property type="match status" value="1"/>
</dbReference>
<dbReference type="InterPro" id="IPR036282">
    <property type="entry name" value="Glutathione-S-Trfase_C_sf"/>
</dbReference>
<comment type="caution">
    <text evidence="3">The sequence shown here is derived from an EMBL/GenBank/DDBJ whole genome shotgun (WGS) entry which is preliminary data.</text>
</comment>
<dbReference type="Pfam" id="PF22041">
    <property type="entry name" value="GST_C_7"/>
    <property type="match status" value="1"/>
</dbReference>
<organism evidence="3 4">
    <name type="scientific">Zymoseptoria brevis</name>
    <dbReference type="NCBI Taxonomy" id="1047168"/>
    <lineage>
        <taxon>Eukaryota</taxon>
        <taxon>Fungi</taxon>
        <taxon>Dikarya</taxon>
        <taxon>Ascomycota</taxon>
        <taxon>Pezizomycotina</taxon>
        <taxon>Dothideomycetes</taxon>
        <taxon>Dothideomycetidae</taxon>
        <taxon>Mycosphaerellales</taxon>
        <taxon>Mycosphaerellaceae</taxon>
        <taxon>Zymoseptoria</taxon>
    </lineage>
</organism>
<dbReference type="Pfam" id="PF13409">
    <property type="entry name" value="GST_N_2"/>
    <property type="match status" value="1"/>
</dbReference>
<name>A0A0F4GT42_9PEZI</name>
<dbReference type="Proteomes" id="UP000033647">
    <property type="component" value="Unassembled WGS sequence"/>
</dbReference>
<dbReference type="InterPro" id="IPR036249">
    <property type="entry name" value="Thioredoxin-like_sf"/>
</dbReference>
<dbReference type="AlphaFoldDB" id="A0A0F4GT42"/>
<evidence type="ECO:0000259" key="1">
    <source>
        <dbReference type="Pfam" id="PF13409"/>
    </source>
</evidence>
<feature type="domain" description="GST N-terminal" evidence="1">
    <location>
        <begin position="19"/>
        <end position="91"/>
    </location>
</feature>
<protein>
    <submittedName>
        <fullName evidence="3">Glutathione s-transferase like protein</fullName>
    </submittedName>
</protein>
<keyword evidence="3" id="KW-0808">Transferase</keyword>
<dbReference type="GO" id="GO:0016740">
    <property type="term" value="F:transferase activity"/>
    <property type="evidence" value="ECO:0007669"/>
    <property type="project" value="UniProtKB-KW"/>
</dbReference>
<dbReference type="OrthoDB" id="4951845at2759"/>
<evidence type="ECO:0000313" key="3">
    <source>
        <dbReference type="EMBL" id="KJY00600.1"/>
    </source>
</evidence>
<dbReference type="InterPro" id="IPR054416">
    <property type="entry name" value="GST_UstS-like_C"/>
</dbReference>
<dbReference type="Gene3D" id="3.40.30.10">
    <property type="entry name" value="Glutaredoxin"/>
    <property type="match status" value="1"/>
</dbReference>
<evidence type="ECO:0000259" key="2">
    <source>
        <dbReference type="Pfam" id="PF22041"/>
    </source>
</evidence>
<proteinExistence type="predicted"/>
<gene>
    <name evidence="3" type="ORF">TI39_contig322g00012</name>
</gene>
<dbReference type="EMBL" id="LAFY01000314">
    <property type="protein sequence ID" value="KJY00600.1"/>
    <property type="molecule type" value="Genomic_DNA"/>
</dbReference>
<accession>A0A0F4GT42</accession>
<reference evidence="3 4" key="1">
    <citation type="submission" date="2015-03" db="EMBL/GenBank/DDBJ databases">
        <title>RNA-seq based gene annotation and comparative genomics of four Zymoseptoria species reveal species-specific pathogenicity related genes and transposable element activity.</title>
        <authorList>
            <person name="Grandaubert J."/>
            <person name="Bhattacharyya A."/>
            <person name="Stukenbrock E.H."/>
        </authorList>
    </citation>
    <scope>NUCLEOTIDE SEQUENCE [LARGE SCALE GENOMIC DNA]</scope>
    <source>
        <strain evidence="3 4">Zb18110</strain>
    </source>
</reference>
<feature type="domain" description="Glutathione S-transferase UstS-like C-terminal" evidence="2">
    <location>
        <begin position="114"/>
        <end position="236"/>
    </location>
</feature>
<evidence type="ECO:0000313" key="4">
    <source>
        <dbReference type="Proteomes" id="UP000033647"/>
    </source>
</evidence>
<dbReference type="STRING" id="1047168.A0A0F4GT42"/>
<dbReference type="SUPFAM" id="SSF47616">
    <property type="entry name" value="GST C-terminal domain-like"/>
    <property type="match status" value="1"/>
</dbReference>
<keyword evidence="4" id="KW-1185">Reference proteome</keyword>